<dbReference type="InterPro" id="IPR050155">
    <property type="entry name" value="HAD-like_hydrolase_sf"/>
</dbReference>
<dbReference type="PANTHER" id="PTHR43434">
    <property type="entry name" value="PHOSPHOGLYCOLATE PHOSPHATASE"/>
    <property type="match status" value="1"/>
</dbReference>
<comment type="caution">
    <text evidence="4">The sequence shown here is derived from an EMBL/GenBank/DDBJ whole genome shotgun (WGS) entry which is preliminary data.</text>
</comment>
<dbReference type="Pfam" id="PF13419">
    <property type="entry name" value="HAD_2"/>
    <property type="match status" value="1"/>
</dbReference>
<dbReference type="SFLD" id="SFLDG01129">
    <property type="entry name" value="C1.5:_HAD__Beta-PGM__Phosphata"/>
    <property type="match status" value="1"/>
</dbReference>
<name>A0ABW2K520_9BACI</name>
<dbReference type="PANTHER" id="PTHR43434:SF26">
    <property type="entry name" value="PYROPHOSPHATASE PPAX"/>
    <property type="match status" value="1"/>
</dbReference>
<evidence type="ECO:0000313" key="5">
    <source>
        <dbReference type="Proteomes" id="UP001596494"/>
    </source>
</evidence>
<dbReference type="InterPro" id="IPR006439">
    <property type="entry name" value="HAD-SF_hydro_IA"/>
</dbReference>
<protein>
    <recommendedName>
        <fullName evidence="3">Pyrophosphatase PpaX</fullName>
        <ecNumber evidence="3">3.6.1.1</ecNumber>
    </recommendedName>
</protein>
<dbReference type="Proteomes" id="UP001596494">
    <property type="component" value="Unassembled WGS sequence"/>
</dbReference>
<dbReference type="GO" id="GO:0004427">
    <property type="term" value="F:inorganic diphosphate phosphatase activity"/>
    <property type="evidence" value="ECO:0007669"/>
    <property type="project" value="UniProtKB-EC"/>
</dbReference>
<dbReference type="SFLD" id="SFLDG01135">
    <property type="entry name" value="C1.5.6:_HAD__Beta-PGM__Phospha"/>
    <property type="match status" value="1"/>
</dbReference>
<evidence type="ECO:0000256" key="1">
    <source>
        <dbReference type="ARBA" id="ARBA00022801"/>
    </source>
</evidence>
<dbReference type="NCBIfam" id="TIGR01549">
    <property type="entry name" value="HAD-SF-IA-v1"/>
    <property type="match status" value="1"/>
</dbReference>
<proteinExistence type="inferred from homology"/>
<dbReference type="InterPro" id="IPR036412">
    <property type="entry name" value="HAD-like_sf"/>
</dbReference>
<dbReference type="InterPro" id="IPR023214">
    <property type="entry name" value="HAD_sf"/>
</dbReference>
<evidence type="ECO:0000256" key="3">
    <source>
        <dbReference type="HAMAP-Rule" id="MF_01250"/>
    </source>
</evidence>
<dbReference type="HAMAP" id="MF_01250">
    <property type="entry name" value="Pyrophosphat_PpaX"/>
    <property type="match status" value="1"/>
</dbReference>
<dbReference type="SFLD" id="SFLDS00003">
    <property type="entry name" value="Haloacid_Dehalogenase"/>
    <property type="match status" value="1"/>
</dbReference>
<feature type="active site" description="Nucleophile" evidence="3">
    <location>
        <position position="9"/>
    </location>
</feature>
<dbReference type="InterPro" id="IPR023198">
    <property type="entry name" value="PGP-like_dom2"/>
</dbReference>
<gene>
    <name evidence="3 4" type="primary">ppaX</name>
    <name evidence="4" type="ORF">ACFQMN_13635</name>
</gene>
<dbReference type="CDD" id="cd02616">
    <property type="entry name" value="HAD_PPase"/>
    <property type="match status" value="1"/>
</dbReference>
<evidence type="ECO:0000313" key="4">
    <source>
        <dbReference type="EMBL" id="MFC7321924.1"/>
    </source>
</evidence>
<comment type="catalytic activity">
    <reaction evidence="3">
        <text>diphosphate + H2O = 2 phosphate + H(+)</text>
        <dbReference type="Rhea" id="RHEA:24576"/>
        <dbReference type="ChEBI" id="CHEBI:15377"/>
        <dbReference type="ChEBI" id="CHEBI:15378"/>
        <dbReference type="ChEBI" id="CHEBI:33019"/>
        <dbReference type="ChEBI" id="CHEBI:43474"/>
        <dbReference type="EC" id="3.6.1.1"/>
    </reaction>
</comment>
<dbReference type="Gene3D" id="3.40.50.1000">
    <property type="entry name" value="HAD superfamily/HAD-like"/>
    <property type="match status" value="1"/>
</dbReference>
<organism evidence="4 5">
    <name type="scientific">Halobacillus campisalis</name>
    <dbReference type="NCBI Taxonomy" id="435909"/>
    <lineage>
        <taxon>Bacteria</taxon>
        <taxon>Bacillati</taxon>
        <taxon>Bacillota</taxon>
        <taxon>Bacilli</taxon>
        <taxon>Bacillales</taxon>
        <taxon>Bacillaceae</taxon>
        <taxon>Halobacillus</taxon>
    </lineage>
</organism>
<keyword evidence="5" id="KW-1185">Reference proteome</keyword>
<dbReference type="SUPFAM" id="SSF56784">
    <property type="entry name" value="HAD-like"/>
    <property type="match status" value="1"/>
</dbReference>
<comment type="cofactor">
    <cofactor evidence="3">
        <name>Mg(2+)</name>
        <dbReference type="ChEBI" id="CHEBI:18420"/>
    </cofactor>
</comment>
<keyword evidence="2 3" id="KW-0460">Magnesium</keyword>
<accession>A0ABW2K520</accession>
<keyword evidence="1 3" id="KW-0378">Hydrolase</keyword>
<dbReference type="InterPro" id="IPR041492">
    <property type="entry name" value="HAD_2"/>
</dbReference>
<reference evidence="5" key="1">
    <citation type="journal article" date="2019" name="Int. J. Syst. Evol. Microbiol.">
        <title>The Global Catalogue of Microorganisms (GCM) 10K type strain sequencing project: providing services to taxonomists for standard genome sequencing and annotation.</title>
        <authorList>
            <consortium name="The Broad Institute Genomics Platform"/>
            <consortium name="The Broad Institute Genome Sequencing Center for Infectious Disease"/>
            <person name="Wu L."/>
            <person name="Ma J."/>
        </authorList>
    </citation>
    <scope>NUCLEOTIDE SEQUENCE [LARGE SCALE GENOMIC DNA]</scope>
    <source>
        <strain evidence="5">CCUG 73951</strain>
    </source>
</reference>
<sequence>MSINTILFDLDGTLIDTNELIIASFTHTLGQYAERPYSREEILEFIGPPLRESLSKVNPDRVDEMVATYREHNTKNHDEYVTAYEGVVETVKTLKDQGYRLGIVTTKMRHTVEMGLALTGLDGVFETVVTLDDVHHAKPHPEPVIKALEALNGTAAQSLMVGDNTHDIEAGKNAGTKTAGVVWTVKGRQVLDDLNPDFMLQKMDDLIEILGG</sequence>
<comment type="function">
    <text evidence="3">Hydrolyzes pyrophosphate formed during P-Ser-HPr dephosphorylation by HPrK/P. Might play a role in controlling the intracellular pyrophosphate pool.</text>
</comment>
<dbReference type="NCBIfam" id="NF009804">
    <property type="entry name" value="PRK13288.1"/>
    <property type="match status" value="1"/>
</dbReference>
<dbReference type="RefSeq" id="WP_289215855.1">
    <property type="nucleotide sequence ID" value="NZ_JAPVRC010000004.1"/>
</dbReference>
<dbReference type="EC" id="3.6.1.1" evidence="3"/>
<comment type="similarity">
    <text evidence="3">Belongs to the HAD-like hydrolase superfamily. PpaX family.</text>
</comment>
<dbReference type="NCBIfam" id="TIGR01509">
    <property type="entry name" value="HAD-SF-IA-v3"/>
    <property type="match status" value="1"/>
</dbReference>
<dbReference type="InterPro" id="IPR023733">
    <property type="entry name" value="Pyrophosphatase_Ppax"/>
</dbReference>
<dbReference type="EMBL" id="JBHTBY010000011">
    <property type="protein sequence ID" value="MFC7321924.1"/>
    <property type="molecule type" value="Genomic_DNA"/>
</dbReference>
<dbReference type="Gene3D" id="1.10.150.240">
    <property type="entry name" value="Putative phosphatase, domain 2"/>
    <property type="match status" value="1"/>
</dbReference>
<evidence type="ECO:0000256" key="2">
    <source>
        <dbReference type="ARBA" id="ARBA00022842"/>
    </source>
</evidence>
<dbReference type="PRINTS" id="PR00413">
    <property type="entry name" value="HADHALOGNASE"/>
</dbReference>